<sequence length="94" mass="11209">MGTLTLENLDIEEFIEKLEKLSDKEIISYWIEGELKEAEFYKDLAKRAKELELDDRIIETFIILSKESKGHASRLREIYRQCFKTEKIEKIDLP</sequence>
<evidence type="ECO:0000313" key="2">
    <source>
        <dbReference type="EMBL" id="HIP88680.1"/>
    </source>
</evidence>
<dbReference type="InterPro" id="IPR003251">
    <property type="entry name" value="Rr_diiron-bd_dom"/>
</dbReference>
<dbReference type="SUPFAM" id="SSF47240">
    <property type="entry name" value="Ferritin-like"/>
    <property type="match status" value="1"/>
</dbReference>
<feature type="domain" description="Rubrerythrin diiron-binding" evidence="1">
    <location>
        <begin position="25"/>
        <end position="87"/>
    </location>
</feature>
<dbReference type="AlphaFoldDB" id="A0A832ZC24"/>
<accession>A0A832ZC24</accession>
<dbReference type="GO" id="GO:0016491">
    <property type="term" value="F:oxidoreductase activity"/>
    <property type="evidence" value="ECO:0007669"/>
    <property type="project" value="InterPro"/>
</dbReference>
<name>A0A832ZC24_9EURY</name>
<proteinExistence type="predicted"/>
<gene>
    <name evidence="2" type="ORF">EYH24_01645</name>
</gene>
<dbReference type="GO" id="GO:0046872">
    <property type="term" value="F:metal ion binding"/>
    <property type="evidence" value="ECO:0007669"/>
    <property type="project" value="InterPro"/>
</dbReference>
<dbReference type="InterPro" id="IPR009078">
    <property type="entry name" value="Ferritin-like_SF"/>
</dbReference>
<evidence type="ECO:0000313" key="3">
    <source>
        <dbReference type="Proteomes" id="UP000653692"/>
    </source>
</evidence>
<evidence type="ECO:0000259" key="1">
    <source>
        <dbReference type="Pfam" id="PF02915"/>
    </source>
</evidence>
<reference evidence="2" key="1">
    <citation type="journal article" date="2020" name="ISME J.">
        <title>Gammaproteobacteria mediating utilization of methyl-, sulfur- and petroleum organic compounds in deep ocean hydrothermal plumes.</title>
        <authorList>
            <person name="Zhou Z."/>
            <person name="Liu Y."/>
            <person name="Pan J."/>
            <person name="Cron B.R."/>
            <person name="Toner B.M."/>
            <person name="Anantharaman K."/>
            <person name="Breier J.A."/>
            <person name="Dick G.J."/>
            <person name="Li M."/>
        </authorList>
    </citation>
    <scope>NUCLEOTIDE SEQUENCE</scope>
    <source>
        <strain evidence="2">SZUA-1476</strain>
    </source>
</reference>
<organism evidence="2 3">
    <name type="scientific">Thermococcus paralvinellae</name>
    <dbReference type="NCBI Taxonomy" id="582419"/>
    <lineage>
        <taxon>Archaea</taxon>
        <taxon>Methanobacteriati</taxon>
        <taxon>Methanobacteriota</taxon>
        <taxon>Thermococci</taxon>
        <taxon>Thermococcales</taxon>
        <taxon>Thermococcaceae</taxon>
        <taxon>Thermococcus</taxon>
    </lineage>
</organism>
<dbReference type="Proteomes" id="UP000653692">
    <property type="component" value="Unassembled WGS sequence"/>
</dbReference>
<feature type="non-terminal residue" evidence="2">
    <location>
        <position position="94"/>
    </location>
</feature>
<comment type="caution">
    <text evidence="2">The sequence shown here is derived from an EMBL/GenBank/DDBJ whole genome shotgun (WGS) entry which is preliminary data.</text>
</comment>
<dbReference type="Pfam" id="PF02915">
    <property type="entry name" value="Rubrerythrin"/>
    <property type="match status" value="1"/>
</dbReference>
<dbReference type="InterPro" id="IPR012347">
    <property type="entry name" value="Ferritin-like"/>
</dbReference>
<dbReference type="EMBL" id="DQUR01000059">
    <property type="protein sequence ID" value="HIP88680.1"/>
    <property type="molecule type" value="Genomic_DNA"/>
</dbReference>
<protein>
    <recommendedName>
        <fullName evidence="1">Rubrerythrin diiron-binding domain-containing protein</fullName>
    </recommendedName>
</protein>
<dbReference type="Gene3D" id="1.20.1260.10">
    <property type="match status" value="1"/>
</dbReference>